<evidence type="ECO:0000313" key="2">
    <source>
        <dbReference type="EMBL" id="MDP5136800.1"/>
    </source>
</evidence>
<evidence type="ECO:0000256" key="1">
    <source>
        <dbReference type="SAM" id="SignalP"/>
    </source>
</evidence>
<dbReference type="Proteomes" id="UP001231109">
    <property type="component" value="Unassembled WGS sequence"/>
</dbReference>
<feature type="signal peptide" evidence="1">
    <location>
        <begin position="1"/>
        <end position="18"/>
    </location>
</feature>
<comment type="caution">
    <text evidence="2">The sequence shown here is derived from an EMBL/GenBank/DDBJ whole genome shotgun (WGS) entry which is preliminary data.</text>
</comment>
<evidence type="ECO:0000313" key="3">
    <source>
        <dbReference type="Proteomes" id="UP001231109"/>
    </source>
</evidence>
<keyword evidence="1" id="KW-0732">Signal</keyword>
<protein>
    <submittedName>
        <fullName evidence="2">Uncharacterized protein</fullName>
    </submittedName>
</protein>
<sequence length="168" mass="18564">MKPFYAICFVISSLQVSAASPVEQALELCRAEQNSLRRLTCYDAINTDINPSTSTSAVVISKPAVQEAIAVEDVTTAEASVESKFGLEHKVIDDEVADKLSVTVSSVSYSPRKELIVTFDNGQRWRQIGTEHYSIAVGEQHYVKRGVLNSFLLGNNNNNRSIKVKRDK</sequence>
<feature type="chain" id="PRO_5045723699" evidence="1">
    <location>
        <begin position="19"/>
        <end position="168"/>
    </location>
</feature>
<organism evidence="2 3">
    <name type="scientific">Rheinheimera baltica</name>
    <dbReference type="NCBI Taxonomy" id="67576"/>
    <lineage>
        <taxon>Bacteria</taxon>
        <taxon>Pseudomonadati</taxon>
        <taxon>Pseudomonadota</taxon>
        <taxon>Gammaproteobacteria</taxon>
        <taxon>Chromatiales</taxon>
        <taxon>Chromatiaceae</taxon>
        <taxon>Rheinheimera</taxon>
    </lineage>
</organism>
<proteinExistence type="predicted"/>
<accession>A0ABT9I193</accession>
<gene>
    <name evidence="2" type="ORF">ORJ04_12655</name>
</gene>
<keyword evidence="3" id="KW-1185">Reference proteome</keyword>
<name>A0ABT9I193_9GAMM</name>
<dbReference type="RefSeq" id="WP_305976270.1">
    <property type="nucleotide sequence ID" value="NZ_JAPJDY010000003.1"/>
</dbReference>
<reference evidence="2 3" key="1">
    <citation type="submission" date="2022-11" db="EMBL/GenBank/DDBJ databases">
        <title>Viruses from the air-sea interface of a natural surface slick.</title>
        <authorList>
            <person name="Rahlff J."/>
            <person name="Holmfeldt K."/>
        </authorList>
    </citation>
    <scope>NUCLEOTIDE SEQUENCE [LARGE SCALE GENOMIC DNA]</scope>
    <source>
        <strain evidence="2 3">SMS4</strain>
    </source>
</reference>
<dbReference type="EMBL" id="JAPJDZ010000031">
    <property type="protein sequence ID" value="MDP5136800.1"/>
    <property type="molecule type" value="Genomic_DNA"/>
</dbReference>